<protein>
    <recommendedName>
        <fullName evidence="1">DUF3885 domain-containing protein</fullName>
    </recommendedName>
</protein>
<name>A0A1C7EAT4_9BACL</name>
<feature type="domain" description="DUF3885" evidence="1">
    <location>
        <begin position="3"/>
        <end position="213"/>
    </location>
</feature>
<dbReference type="KEGG" id="ppla:BBI15_10125"/>
<dbReference type="EMBL" id="CP016539">
    <property type="protein sequence ID" value="ANU20547.1"/>
    <property type="molecule type" value="Genomic_DNA"/>
</dbReference>
<organism evidence="2 3">
    <name type="scientific">Planococcus plakortidis</name>
    <dbReference type="NCBI Taxonomy" id="1038856"/>
    <lineage>
        <taxon>Bacteria</taxon>
        <taxon>Bacillati</taxon>
        <taxon>Bacillota</taxon>
        <taxon>Bacilli</taxon>
        <taxon>Bacillales</taxon>
        <taxon>Caryophanaceae</taxon>
        <taxon>Planococcus</taxon>
    </lineage>
</organism>
<dbReference type="AlphaFoldDB" id="A0A1C7EAT4"/>
<dbReference type="Pfam" id="PF13021">
    <property type="entry name" value="DUF3885"/>
    <property type="match status" value="1"/>
</dbReference>
<evidence type="ECO:0000313" key="3">
    <source>
        <dbReference type="Proteomes" id="UP000092650"/>
    </source>
</evidence>
<reference evidence="2" key="1">
    <citation type="submission" date="2016-10" db="EMBL/GenBank/DDBJ databases">
        <authorList>
            <person name="See-Too W.S."/>
        </authorList>
    </citation>
    <scope>NUCLEOTIDE SEQUENCE [LARGE SCALE GENOMIC DNA]</scope>
    <source>
        <strain evidence="2">DSM 23997</strain>
    </source>
</reference>
<dbReference type="Proteomes" id="UP000092650">
    <property type="component" value="Chromosome"/>
</dbReference>
<evidence type="ECO:0000259" key="1">
    <source>
        <dbReference type="Pfam" id="PF13021"/>
    </source>
</evidence>
<proteinExistence type="predicted"/>
<accession>A0A1C7EAT4</accession>
<evidence type="ECO:0000313" key="2">
    <source>
        <dbReference type="EMBL" id="ANU20547.1"/>
    </source>
</evidence>
<dbReference type="RefSeq" id="WP_068870669.1">
    <property type="nucleotide sequence ID" value="NZ_CP016539.2"/>
</dbReference>
<dbReference type="STRING" id="1038856.BBI15_10125"/>
<keyword evidence="3" id="KW-1185">Reference proteome</keyword>
<gene>
    <name evidence="2" type="ORF">BBI15_10125</name>
</gene>
<sequence>MELQEYLHTTFPGLALKPSLYLQWKTGIHFELGLGIYQFEEGDKLNLHRFENAYKQTLAIFNDLFSKEDELVLVTNVYHRKNANGRTKPFKVYKNGVKNKKLALQLKLNTLPYVFDEEEEAEDYYTAQYHLKCRKNDLRYHQLIQAACNEDFPLKPKFRREKGMYYPDTFFINLTKNAIFFIYDDRGCEVIAADKETLRPLYEKYSDWLYEYNREDMKQLFA</sequence>
<dbReference type="OrthoDB" id="72213at2"/>
<dbReference type="InterPro" id="IPR024976">
    <property type="entry name" value="DUF3885"/>
</dbReference>